<name>A0AAW7V9W4_ECOLX</name>
<evidence type="ECO:0000313" key="2">
    <source>
        <dbReference type="Proteomes" id="UP001174465"/>
    </source>
</evidence>
<accession>A0AAW7V9W4</accession>
<evidence type="ECO:0000313" key="1">
    <source>
        <dbReference type="EMBL" id="MDO2729389.1"/>
    </source>
</evidence>
<dbReference type="RefSeq" id="WP_223344823.1">
    <property type="nucleotide sequence ID" value="NZ_ABACVG020000001.1"/>
</dbReference>
<sequence length="30" mass="3409">MINQVSVYRQPPVLSGCRQVKPFKKAASYI</sequence>
<dbReference type="EMBL" id="JAUKZB010000003">
    <property type="protein sequence ID" value="MDO2729389.1"/>
    <property type="molecule type" value="Genomic_DNA"/>
</dbReference>
<reference evidence="1" key="1">
    <citation type="submission" date="2023-07" db="EMBL/GenBank/DDBJ databases">
        <title>High risk of intestinal colonization with ESBL-producing Escherichia coli among soldiers of military contingents in specific geographic regions.</title>
        <authorList>
            <person name="Literacka E."/>
        </authorList>
    </citation>
    <scope>NUCLEOTIDE SEQUENCE</scope>
    <source>
        <strain evidence="1">33</strain>
    </source>
</reference>
<gene>
    <name evidence="1" type="ORF">Q2V64_06390</name>
</gene>
<dbReference type="Proteomes" id="UP001174465">
    <property type="component" value="Unassembled WGS sequence"/>
</dbReference>
<proteinExistence type="predicted"/>
<protein>
    <submittedName>
        <fullName evidence="1">Uncharacterized protein</fullName>
    </submittedName>
</protein>
<comment type="caution">
    <text evidence="1">The sequence shown here is derived from an EMBL/GenBank/DDBJ whole genome shotgun (WGS) entry which is preliminary data.</text>
</comment>
<dbReference type="AlphaFoldDB" id="A0AAW7V9W4"/>
<organism evidence="1 2">
    <name type="scientific">Escherichia coli</name>
    <dbReference type="NCBI Taxonomy" id="562"/>
    <lineage>
        <taxon>Bacteria</taxon>
        <taxon>Pseudomonadati</taxon>
        <taxon>Pseudomonadota</taxon>
        <taxon>Gammaproteobacteria</taxon>
        <taxon>Enterobacterales</taxon>
        <taxon>Enterobacteriaceae</taxon>
        <taxon>Escherichia</taxon>
    </lineage>
</organism>